<dbReference type="Pfam" id="PF18604">
    <property type="entry name" value="PreAtp-grasp"/>
    <property type="match status" value="1"/>
</dbReference>
<feature type="domain" description="ATP-grasp" evidence="2">
    <location>
        <begin position="155"/>
        <end position="373"/>
    </location>
</feature>
<dbReference type="Pfam" id="PF18105">
    <property type="entry name" value="PGM1_C"/>
    <property type="match status" value="1"/>
</dbReference>
<dbReference type="RefSeq" id="WP_184538693.1">
    <property type="nucleotide sequence ID" value="NZ_JACHJW010000001.1"/>
</dbReference>
<comment type="caution">
    <text evidence="3">The sequence shown here is derived from an EMBL/GenBank/DDBJ whole genome shotgun (WGS) entry which is preliminary data.</text>
</comment>
<dbReference type="GO" id="GO:0005524">
    <property type="term" value="F:ATP binding"/>
    <property type="evidence" value="ECO:0007669"/>
    <property type="project" value="UniProtKB-UniRule"/>
</dbReference>
<dbReference type="Pfam" id="PF02786">
    <property type="entry name" value="CPSase_L_D2"/>
    <property type="match status" value="1"/>
</dbReference>
<keyword evidence="1" id="KW-0547">Nucleotide-binding</keyword>
<dbReference type="Gene3D" id="3.30.1490.20">
    <property type="entry name" value="ATP-grasp fold, A domain"/>
    <property type="match status" value="1"/>
</dbReference>
<dbReference type="InterPro" id="IPR040754">
    <property type="entry name" value="PreAtp-grasp"/>
</dbReference>
<dbReference type="GO" id="GO:0046872">
    <property type="term" value="F:metal ion binding"/>
    <property type="evidence" value="ECO:0007669"/>
    <property type="project" value="InterPro"/>
</dbReference>
<dbReference type="PROSITE" id="PS50975">
    <property type="entry name" value="ATP_GRASP"/>
    <property type="match status" value="1"/>
</dbReference>
<dbReference type="EMBL" id="JACHJW010000001">
    <property type="protein sequence ID" value="MBB4962468.1"/>
    <property type="molecule type" value="Genomic_DNA"/>
</dbReference>
<evidence type="ECO:0000313" key="4">
    <source>
        <dbReference type="Proteomes" id="UP000578819"/>
    </source>
</evidence>
<proteinExistence type="predicted"/>
<keyword evidence="1" id="KW-0067">ATP-binding</keyword>
<dbReference type="AlphaFoldDB" id="A0A7W7SX24"/>
<dbReference type="InterPro" id="IPR041356">
    <property type="entry name" value="PGM1_C"/>
</dbReference>
<dbReference type="Gene3D" id="3.30.470.20">
    <property type="entry name" value="ATP-grasp fold, B domain"/>
    <property type="match status" value="1"/>
</dbReference>
<evidence type="ECO:0000259" key="2">
    <source>
        <dbReference type="PROSITE" id="PS50975"/>
    </source>
</evidence>
<organism evidence="3 4">
    <name type="scientific">Micromonospora polyrhachis</name>
    <dbReference type="NCBI Taxonomy" id="1282883"/>
    <lineage>
        <taxon>Bacteria</taxon>
        <taxon>Bacillati</taxon>
        <taxon>Actinomycetota</taxon>
        <taxon>Actinomycetes</taxon>
        <taxon>Micromonosporales</taxon>
        <taxon>Micromonosporaceae</taxon>
        <taxon>Micromonospora</taxon>
    </lineage>
</organism>
<evidence type="ECO:0000313" key="3">
    <source>
        <dbReference type="EMBL" id="MBB4962468.1"/>
    </source>
</evidence>
<gene>
    <name evidence="3" type="ORF">FHR38_006201</name>
</gene>
<dbReference type="SUPFAM" id="SSF56059">
    <property type="entry name" value="Glutathione synthetase ATP-binding domain-like"/>
    <property type="match status" value="1"/>
</dbReference>
<sequence length="444" mass="47376">MTTLIVGNSRTEEMVGDLTTLSPDDLVSGGCGAQRMLWYARDGDILVLPWLPETAYLNYVTALTGTRLATLTLVVPPPGFLGGDILTPDRLADEGFRDELRTVLTTRRIDQVLAVYTDTAIAELATVLDIEPALPGHRFSAQGGDALVNSKAAFRAMAAGTGVSIAPGTVVTRPEQAEAAINALLGQGYPVMVKQEFHGGGFGNEILATTDALRPAGAPQVVVLPDGPAVTDYVTQRWTWLTGGRGHRLVVERYFADSVTIYAEFVITDEEIELLGVGEILMEPVAVGEIVPAQSIDPQVRDRLVVAGRRLCEPIRGLGYRGNLSTDAILTPEGEIVFSETNGRITGSTHLHAVIGARVVGANHRDHRVIMERGGWQAASFTGALEQLTAAGLAYDPATRTGIILTSCHVPADDTVVYCVVAEDLAAVREYQRRLAALLTGVSV</sequence>
<dbReference type="InterPro" id="IPR005479">
    <property type="entry name" value="CPAse_ATP-bd"/>
</dbReference>
<protein>
    <recommendedName>
        <fullName evidence="2">ATP-grasp domain-containing protein</fullName>
    </recommendedName>
</protein>
<accession>A0A7W7SX24</accession>
<dbReference type="InterPro" id="IPR011761">
    <property type="entry name" value="ATP-grasp"/>
</dbReference>
<dbReference type="Proteomes" id="UP000578819">
    <property type="component" value="Unassembled WGS sequence"/>
</dbReference>
<evidence type="ECO:0000256" key="1">
    <source>
        <dbReference type="PROSITE-ProRule" id="PRU00409"/>
    </source>
</evidence>
<name>A0A7W7SX24_9ACTN</name>
<dbReference type="InterPro" id="IPR013815">
    <property type="entry name" value="ATP_grasp_subdomain_1"/>
</dbReference>
<keyword evidence="4" id="KW-1185">Reference proteome</keyword>
<reference evidence="3 4" key="1">
    <citation type="submission" date="2020-08" db="EMBL/GenBank/DDBJ databases">
        <title>Sequencing the genomes of 1000 actinobacteria strains.</title>
        <authorList>
            <person name="Klenk H.-P."/>
        </authorList>
    </citation>
    <scope>NUCLEOTIDE SEQUENCE [LARGE SCALE GENOMIC DNA]</scope>
    <source>
        <strain evidence="3 4">DSM 45886</strain>
    </source>
</reference>